<dbReference type="InterPro" id="IPR036069">
    <property type="entry name" value="DUF34/NIF3_sf"/>
</dbReference>
<evidence type="ECO:0000256" key="1">
    <source>
        <dbReference type="ARBA" id="ARBA00006964"/>
    </source>
</evidence>
<reference evidence="3 4" key="1">
    <citation type="submission" date="2022-10" db="EMBL/GenBank/DDBJ databases">
        <title>Luteolibacter arcticus strain CCTCC AB 2014275, whole genome shotgun sequencing project.</title>
        <authorList>
            <person name="Zhao G."/>
            <person name="Shen L."/>
        </authorList>
    </citation>
    <scope>NUCLEOTIDE SEQUENCE [LARGE SCALE GENOMIC DNA]</scope>
    <source>
        <strain evidence="3 4">CCTCC AB 2014275</strain>
    </source>
</reference>
<keyword evidence="4" id="KW-1185">Reference proteome</keyword>
<evidence type="ECO:0000313" key="4">
    <source>
        <dbReference type="Proteomes" id="UP001320876"/>
    </source>
</evidence>
<accession>A0ABT3GN01</accession>
<evidence type="ECO:0000313" key="3">
    <source>
        <dbReference type="EMBL" id="MCW1924851.1"/>
    </source>
</evidence>
<protein>
    <submittedName>
        <fullName evidence="3">Nif3-like dinuclear metal center hexameric protein</fullName>
    </submittedName>
</protein>
<name>A0ABT3GN01_9BACT</name>
<evidence type="ECO:0000256" key="2">
    <source>
        <dbReference type="ARBA" id="ARBA00022723"/>
    </source>
</evidence>
<proteinExistence type="inferred from homology"/>
<dbReference type="PANTHER" id="PTHR13799">
    <property type="entry name" value="NGG1 INTERACTING FACTOR 3"/>
    <property type="match status" value="1"/>
</dbReference>
<dbReference type="InterPro" id="IPR002678">
    <property type="entry name" value="DUF34/NIF3"/>
</dbReference>
<dbReference type="Pfam" id="PF01784">
    <property type="entry name" value="DUF34_NIF3"/>
    <property type="match status" value="1"/>
</dbReference>
<keyword evidence="2" id="KW-0479">Metal-binding</keyword>
<comment type="caution">
    <text evidence="3">The sequence shown here is derived from an EMBL/GenBank/DDBJ whole genome shotgun (WGS) entry which is preliminary data.</text>
</comment>
<comment type="similarity">
    <text evidence="1">Belongs to the GTP cyclohydrolase I type 2/NIF3 family.</text>
</comment>
<sequence>MAFRATGGFDSLLRGVKAGGMASLQEIVAFLDAELRIAEIPDYSGAVNGLQLENGGTVTKVAAAVDASLPVVEAAVAAGADLLVVHHGMFWQGVQPLTRAFYRKIKAAIDGGLAIYSAHLPLDVHPELGNNALMMNALGFKASGTFLDWKGTRLGLTVEVEISRESLISKVSDVVEGPLHVCPGGPREVRKIGLVTGGAGSEVAICPASGVDTFITGEGPHWSYPLAEELDVNILYAGHYATETFGVKAVAARLARDFALEWTFIDRPTGL</sequence>
<dbReference type="EMBL" id="JAPDDT010000010">
    <property type="protein sequence ID" value="MCW1924851.1"/>
    <property type="molecule type" value="Genomic_DNA"/>
</dbReference>
<dbReference type="SUPFAM" id="SSF102705">
    <property type="entry name" value="NIF3 (NGG1p interacting factor 3)-like"/>
    <property type="match status" value="1"/>
</dbReference>
<dbReference type="Proteomes" id="UP001320876">
    <property type="component" value="Unassembled WGS sequence"/>
</dbReference>
<dbReference type="PANTHER" id="PTHR13799:SF14">
    <property type="entry name" value="GTP CYCLOHYDROLASE 1 TYPE 2 HOMOLOG"/>
    <property type="match status" value="1"/>
</dbReference>
<dbReference type="Gene3D" id="3.40.1390.30">
    <property type="entry name" value="NIF3 (NGG1p interacting factor 3)-like"/>
    <property type="match status" value="2"/>
</dbReference>
<dbReference type="NCBIfam" id="TIGR00486">
    <property type="entry name" value="YbgI_SA1388"/>
    <property type="match status" value="1"/>
</dbReference>
<organism evidence="3 4">
    <name type="scientific">Luteolibacter arcticus</name>
    <dbReference type="NCBI Taxonomy" id="1581411"/>
    <lineage>
        <taxon>Bacteria</taxon>
        <taxon>Pseudomonadati</taxon>
        <taxon>Verrucomicrobiota</taxon>
        <taxon>Verrucomicrobiia</taxon>
        <taxon>Verrucomicrobiales</taxon>
        <taxon>Verrucomicrobiaceae</taxon>
        <taxon>Luteolibacter</taxon>
    </lineage>
</organism>
<gene>
    <name evidence="3" type="ORF">OKA05_19975</name>
</gene>